<keyword evidence="6" id="KW-1185">Reference proteome</keyword>
<feature type="region of interest" description="Disordered" evidence="2">
    <location>
        <begin position="1151"/>
        <end position="1177"/>
    </location>
</feature>
<feature type="region of interest" description="Disordered" evidence="2">
    <location>
        <begin position="605"/>
        <end position="634"/>
    </location>
</feature>
<reference evidence="5" key="1">
    <citation type="submission" date="2022-01" db="EMBL/GenBank/DDBJ databases">
        <authorList>
            <person name="King R."/>
        </authorList>
    </citation>
    <scope>NUCLEOTIDE SEQUENCE</scope>
</reference>
<dbReference type="PANTHER" id="PTHR14919">
    <property type="entry name" value="KPL2-RELATED"/>
    <property type="match status" value="1"/>
</dbReference>
<dbReference type="InterPro" id="IPR027417">
    <property type="entry name" value="P-loop_NTPase"/>
</dbReference>
<gene>
    <name evidence="5" type="ORF">CEUTPL_LOCUS1927</name>
</gene>
<sequence length="1694" mass="196518">MIEIISRWILNRLGWVVDMTPETFRTKTKNGRLLAQMLLSYDVITIEELNLLKKSNHVSDCYDNFNLINDWMRRLHLDSHDEDIYEIVNGVGSASLDLFYRVFLELRNKTKLDFLTDHEINAQLGKWSHRFEVNVVNEDLEKLDLQRDEVCELFLERGDVYRWYKDRLEALQMRCKEARDEYLHNAKFQAKSSAAIIHEKGALEAFQTSSSTSSMSNEDVEAFDSDKTYEELIQLQEEARSMQKFVPNPKKAEKILNNVRAKRKVCQEKKQLGTQWHQAIMSQFDKKISDSKAKCDDRLIVDTFMRQSLYEKEIVSKLGQVKLEIEHIKENRFKQCELLNKLKENNSIDALILKEKELNEHKLMYFLERERLLELNQRIGNEKASRNQSSNKQLCNEALKDIMNISIKISKYKKRYAQEPDRRAMENLKNLFVTGEPIFEICEPIIDIIKDNEYDIPERIISGEISRQNAMDQQEFEKYQKYEWPWEVRHSNTELIDQIRSGLDVFGYIVHRSLERKYPRLPLFEKPYFPQISTRVCLNGLIDASILPNLRKLLRKKHIKVIELNDAVDYCLAVYKQETKRKEEEEEEDDVPLIKEPIKEVARLKKGQKSSSQQPVEEEIISEPTEPQTKKVQTPQKYPCEAIPYTHSAQLGKAAQDLLEQGKSIGDVLLIDMFIEYLRSISNLKGWVLVNYPTNLDQALLIEEALTGVNLGPTTFDDIDTKRHSKLLSNPIVPKPVQVYDTALTAFVRLKKLSVDDTNCDALLPPIHEQSPVNVDSLDKFYSDAGANYSMYYKELDWGTTKYLGKLIIGDYSLPLKASSELFGETAHLHEHITRSVKATKVGRKLKKPTFDVIHSTKVIVDAKDKKGKTQIVIVFVNKSVQVPNEDDEEEYDEAEDLNSELPETEQREYCQSTCPDELLVSLATVWETVEEIYTTDLKEVFFLIRSNLDSVMPFAQYVIDCMRKIIDRPDQKSMCLSKFQNEFNAFDADFRTDDEFKVEMHCRIEDFKEKLAEMSEEKMIESEKTRCHIIKADWAPRQLNELVNNYLTVLQIEVELFIESIHFINDYYMGIMSGYPTDNDIYKEETIPKFREIGAHYINKMFLNSSSNIEIEEFEELLWNVTQKMQSIVKKISGIVTDCIEKPKGGAWMGTGKQAKSKAGSQKSKTTKGAKTPEESLLKDDVSKLKEEWQCAANGQTLRINLQIELIKNRALESIREFLTSIQKSYHEVFNAIRTKYSNEMENIDKVCNIFKAAVENEVALQKEFSFEGHLLRINPEVNLYDNAPIIPQMYQEIVEEGAFTIAQLSKLTDIFLDLSPSGYISKGNFIFVLQNAVNNEDSLLPKLWKKLVEETLLKKVADSLFDELEYVYWKDFIVNNIRIPFPSEMEICNTKEAFSECDPDTTELIQNYQLYSTNLWFENIQHPHRNIDIKKLLYKLYRIENYGCNYTAMLLDFCKAQNAVEGFVKALQLFLGKMVCRDTDMGNIFKEKYLESKHQQEVNGNTTESDLYETIHQEINKLVDVVVDTKLKSEASLVRESCLKRPSEKVLEVRGNKSVEFKMIDLKQEESSSKSSGTDDEEVELVNLYEESPDNNAKTASVQSAEIIFVLPLDVIVTVLEASIPWHERLQNIGDLSFCEKATEIYEKCRKPDLDMSVLAHEFLDSEMFRDLLNLTKKFCALDPVEIVQDVLEENV</sequence>
<dbReference type="InterPro" id="IPR056199">
    <property type="entry name" value="SPEF2_C"/>
</dbReference>
<dbReference type="InterPro" id="IPR052634">
    <property type="entry name" value="Sperm_flagellar-bone_growth"/>
</dbReference>
<feature type="coiled-coil region" evidence="1">
    <location>
        <begin position="998"/>
        <end position="1025"/>
    </location>
</feature>
<dbReference type="Pfam" id="PF22946">
    <property type="entry name" value="SPEF2_D5"/>
    <property type="match status" value="1"/>
</dbReference>
<dbReference type="OrthoDB" id="62528at2759"/>
<evidence type="ECO:0000256" key="2">
    <source>
        <dbReference type="SAM" id="MobiDB-lite"/>
    </source>
</evidence>
<evidence type="ECO:0000259" key="3">
    <source>
        <dbReference type="Pfam" id="PF22946"/>
    </source>
</evidence>
<dbReference type="InterPro" id="IPR054517">
    <property type="entry name" value="SPEF2_D5"/>
</dbReference>
<feature type="domain" description="SPEF2 C-terminal" evidence="4">
    <location>
        <begin position="1301"/>
        <end position="1479"/>
    </location>
</feature>
<feature type="domain" description="CPC1/SPEF2" evidence="3">
    <location>
        <begin position="305"/>
        <end position="437"/>
    </location>
</feature>
<dbReference type="PANTHER" id="PTHR14919:SF0">
    <property type="entry name" value="SPERM FLAGELLAR PROTEIN 2"/>
    <property type="match status" value="1"/>
</dbReference>
<feature type="compositionally biased region" description="Low complexity" evidence="2">
    <location>
        <begin position="1153"/>
        <end position="1170"/>
    </location>
</feature>
<name>A0A9N9MB66_9CUCU</name>
<keyword evidence="1" id="KW-0175">Coiled coil</keyword>
<evidence type="ECO:0000259" key="4">
    <source>
        <dbReference type="Pfam" id="PF24082"/>
    </source>
</evidence>
<organism evidence="5 6">
    <name type="scientific">Ceutorhynchus assimilis</name>
    <name type="common">cabbage seed weevil</name>
    <dbReference type="NCBI Taxonomy" id="467358"/>
    <lineage>
        <taxon>Eukaryota</taxon>
        <taxon>Metazoa</taxon>
        <taxon>Ecdysozoa</taxon>
        <taxon>Arthropoda</taxon>
        <taxon>Hexapoda</taxon>
        <taxon>Insecta</taxon>
        <taxon>Pterygota</taxon>
        <taxon>Neoptera</taxon>
        <taxon>Endopterygota</taxon>
        <taxon>Coleoptera</taxon>
        <taxon>Polyphaga</taxon>
        <taxon>Cucujiformia</taxon>
        <taxon>Curculionidae</taxon>
        <taxon>Ceutorhynchinae</taxon>
        <taxon>Ceutorhynchus</taxon>
    </lineage>
</organism>
<evidence type="ECO:0008006" key="7">
    <source>
        <dbReference type="Google" id="ProtNLM"/>
    </source>
</evidence>
<dbReference type="Gene3D" id="3.40.50.300">
    <property type="entry name" value="P-loop containing nucleotide triphosphate hydrolases"/>
    <property type="match status" value="1"/>
</dbReference>
<dbReference type="EMBL" id="OU892286">
    <property type="protein sequence ID" value="CAG9761220.1"/>
    <property type="molecule type" value="Genomic_DNA"/>
</dbReference>
<accession>A0A9N9MB66</accession>
<feature type="compositionally biased region" description="Polar residues" evidence="2">
    <location>
        <begin position="625"/>
        <end position="634"/>
    </location>
</feature>
<protein>
    <recommendedName>
        <fullName evidence="7">Sperm flagellar protein 2</fullName>
    </recommendedName>
</protein>
<proteinExistence type="predicted"/>
<dbReference type="Pfam" id="PF24082">
    <property type="entry name" value="SPEF2_C"/>
    <property type="match status" value="1"/>
</dbReference>
<evidence type="ECO:0000313" key="5">
    <source>
        <dbReference type="EMBL" id="CAG9761220.1"/>
    </source>
</evidence>
<dbReference type="Proteomes" id="UP001152799">
    <property type="component" value="Chromosome 10"/>
</dbReference>
<evidence type="ECO:0000313" key="6">
    <source>
        <dbReference type="Proteomes" id="UP001152799"/>
    </source>
</evidence>
<evidence type="ECO:0000256" key="1">
    <source>
        <dbReference type="SAM" id="Coils"/>
    </source>
</evidence>